<accession>A0ABN3UKH5</accession>
<protein>
    <submittedName>
        <fullName evidence="2">Uncharacterized protein</fullName>
    </submittedName>
</protein>
<evidence type="ECO:0000313" key="3">
    <source>
        <dbReference type="Proteomes" id="UP001501326"/>
    </source>
</evidence>
<feature type="transmembrane region" description="Helical" evidence="1">
    <location>
        <begin position="20"/>
        <end position="37"/>
    </location>
</feature>
<dbReference type="EMBL" id="BAAARN010000001">
    <property type="protein sequence ID" value="GAA2733717.1"/>
    <property type="molecule type" value="Genomic_DNA"/>
</dbReference>
<organism evidence="2 3">
    <name type="scientific">Pedococcus aerophilus</name>
    <dbReference type="NCBI Taxonomy" id="436356"/>
    <lineage>
        <taxon>Bacteria</taxon>
        <taxon>Bacillati</taxon>
        <taxon>Actinomycetota</taxon>
        <taxon>Actinomycetes</taxon>
        <taxon>Micrococcales</taxon>
        <taxon>Intrasporangiaceae</taxon>
        <taxon>Pedococcus</taxon>
    </lineage>
</organism>
<reference evidence="2 3" key="1">
    <citation type="journal article" date="2019" name="Int. J. Syst. Evol. Microbiol.">
        <title>The Global Catalogue of Microorganisms (GCM) 10K type strain sequencing project: providing services to taxonomists for standard genome sequencing and annotation.</title>
        <authorList>
            <consortium name="The Broad Institute Genomics Platform"/>
            <consortium name="The Broad Institute Genome Sequencing Center for Infectious Disease"/>
            <person name="Wu L."/>
            <person name="Ma J."/>
        </authorList>
    </citation>
    <scope>NUCLEOTIDE SEQUENCE [LARGE SCALE GENOMIC DNA]</scope>
    <source>
        <strain evidence="2 3">JCM 16378</strain>
    </source>
</reference>
<evidence type="ECO:0000313" key="2">
    <source>
        <dbReference type="EMBL" id="GAA2733717.1"/>
    </source>
</evidence>
<keyword evidence="1" id="KW-1133">Transmembrane helix</keyword>
<keyword evidence="3" id="KW-1185">Reference proteome</keyword>
<dbReference type="RefSeq" id="WP_344191237.1">
    <property type="nucleotide sequence ID" value="NZ_BAAARN010000001.1"/>
</dbReference>
<proteinExistence type="predicted"/>
<comment type="caution">
    <text evidence="2">The sequence shown here is derived from an EMBL/GenBank/DDBJ whole genome shotgun (WGS) entry which is preliminary data.</text>
</comment>
<sequence>MSFTPQPTSTARSTSAHAGPLQTVLAAVAVCVLYWAVSINDTPAANAGSGAAAVHLQQVGNTSSVHSAVPAAFSVSGQVR</sequence>
<keyword evidence="1" id="KW-0812">Transmembrane</keyword>
<dbReference type="Proteomes" id="UP001501326">
    <property type="component" value="Unassembled WGS sequence"/>
</dbReference>
<name>A0ABN3UKH5_9MICO</name>
<gene>
    <name evidence="2" type="ORF">GCM10009867_12270</name>
</gene>
<evidence type="ECO:0000256" key="1">
    <source>
        <dbReference type="SAM" id="Phobius"/>
    </source>
</evidence>
<keyword evidence="1" id="KW-0472">Membrane</keyword>